<feature type="region of interest" description="Disordered" evidence="5">
    <location>
        <begin position="784"/>
        <end position="836"/>
    </location>
</feature>
<dbReference type="CDD" id="cd09568">
    <property type="entry name" value="SAM_liprin-alpha1_2_3_4_repeat3"/>
    <property type="match status" value="1"/>
</dbReference>
<dbReference type="PANTHER" id="PTHR12587">
    <property type="entry name" value="LAR INTERACTING PROTEIN LIP -RELATED PROTEIN"/>
    <property type="match status" value="1"/>
</dbReference>
<evidence type="ECO:0000256" key="3">
    <source>
        <dbReference type="ARBA" id="ARBA00023054"/>
    </source>
</evidence>
<feature type="region of interest" description="Disordered" evidence="5">
    <location>
        <begin position="530"/>
        <end position="551"/>
    </location>
</feature>
<feature type="domain" description="SAM" evidence="6">
    <location>
        <begin position="1033"/>
        <end position="1102"/>
    </location>
</feature>
<keyword evidence="3 4" id="KW-0175">Coiled coil</keyword>
<dbReference type="GeneID" id="136800479"/>
<dbReference type="GO" id="GO:0048786">
    <property type="term" value="C:presynaptic active zone"/>
    <property type="evidence" value="ECO:0007669"/>
    <property type="project" value="TreeGrafter"/>
</dbReference>
<dbReference type="OrthoDB" id="2132119at2759"/>
<dbReference type="CDD" id="cd09562">
    <property type="entry name" value="SAM_liprin-alpha1_2_3_4_repeat1"/>
    <property type="match status" value="1"/>
</dbReference>
<proteinExistence type="inferred from homology"/>
<evidence type="ECO:0000313" key="8">
    <source>
        <dbReference type="Proteomes" id="UP000594262"/>
    </source>
</evidence>
<feature type="region of interest" description="Disordered" evidence="5">
    <location>
        <begin position="644"/>
        <end position="700"/>
    </location>
</feature>
<feature type="compositionally biased region" description="Basic and acidic residues" evidence="5">
    <location>
        <begin position="1132"/>
        <end position="1151"/>
    </location>
</feature>
<dbReference type="PANTHER" id="PTHR12587:SF20">
    <property type="entry name" value="LIPRIN-ALPHA, ISOFORM E"/>
    <property type="match status" value="1"/>
</dbReference>
<dbReference type="GO" id="GO:0050808">
    <property type="term" value="P:synapse organization"/>
    <property type="evidence" value="ECO:0007669"/>
    <property type="project" value="TreeGrafter"/>
</dbReference>
<reference evidence="7" key="1">
    <citation type="submission" date="2021-01" db="UniProtKB">
        <authorList>
            <consortium name="EnsemblMetazoa"/>
        </authorList>
    </citation>
    <scope>IDENTIFICATION</scope>
</reference>
<name>A0A7M5WZ50_9CNID</name>
<keyword evidence="8" id="KW-1185">Reference proteome</keyword>
<dbReference type="InterPro" id="IPR013761">
    <property type="entry name" value="SAM/pointed_sf"/>
</dbReference>
<dbReference type="RefSeq" id="XP_066913239.1">
    <property type="nucleotide sequence ID" value="XM_067057138.1"/>
</dbReference>
<dbReference type="Proteomes" id="UP000594262">
    <property type="component" value="Unplaced"/>
</dbReference>
<evidence type="ECO:0000259" key="6">
    <source>
        <dbReference type="PROSITE" id="PS50105"/>
    </source>
</evidence>
<protein>
    <recommendedName>
        <fullName evidence="6">SAM domain-containing protein</fullName>
    </recommendedName>
</protein>
<dbReference type="Pfam" id="PF25526">
    <property type="entry name" value="LIP-1"/>
    <property type="match status" value="1"/>
</dbReference>
<dbReference type="InterPro" id="IPR037622">
    <property type="entry name" value="LIP-1_SAM_3"/>
</dbReference>
<feature type="domain" description="SAM" evidence="6">
    <location>
        <begin position="951"/>
        <end position="1009"/>
    </location>
</feature>
<evidence type="ECO:0000256" key="5">
    <source>
        <dbReference type="SAM" id="MobiDB-lite"/>
    </source>
</evidence>
<dbReference type="PROSITE" id="PS50105">
    <property type="entry name" value="SAM_DOMAIN"/>
    <property type="match status" value="3"/>
</dbReference>
<evidence type="ECO:0000256" key="1">
    <source>
        <dbReference type="ARBA" id="ARBA00007026"/>
    </source>
</evidence>
<feature type="coiled-coil region" evidence="4">
    <location>
        <begin position="496"/>
        <end position="523"/>
    </location>
</feature>
<dbReference type="Gene3D" id="1.10.150.50">
    <property type="entry name" value="Transcription Factor, Ets-1"/>
    <property type="match status" value="3"/>
</dbReference>
<dbReference type="InterPro" id="IPR057892">
    <property type="entry name" value="LIP-1_CC2"/>
</dbReference>
<keyword evidence="2" id="KW-0677">Repeat</keyword>
<dbReference type="SMART" id="SM00454">
    <property type="entry name" value="SAM"/>
    <property type="match status" value="3"/>
</dbReference>
<dbReference type="EnsemblMetazoa" id="CLYHEMT015098.1">
    <property type="protein sequence ID" value="CLYHEMP015098.1"/>
    <property type="gene ID" value="CLYHEMG015098"/>
</dbReference>
<feature type="region of interest" description="Disordered" evidence="5">
    <location>
        <begin position="1126"/>
        <end position="1185"/>
    </location>
</feature>
<sequence>MICDIMPTLSEDGDMPGDGSMEDNNFEQLMVNMLDERDKLMETLRETQESLTNSKNNLKEAELERDTLLKGFDLVLQKCELDRDNLIKKLMSYEGKNADDSIIGRLKDQRVPIAEEFVSVSKELYQIREKMIERNEEIFELKAERSNTKLLLEHLESLVSRHERSLRMTVVKRQAQSSAGVSSEVEVLKALKSLFEHHKALDEKVRERLRMAVEKANSLEEDLSTANQEIEHLQQELEYAREKRRSLRSNSDVIDGPSSEDSEKVEELQEKIRDLKYQLEKSQKESQDTRERFSSLEEQINSTTKKANYSFENNQRVQKELQEALAQKGDLEERMMTLEKRYVRSQNDLSAAADEHEKYRAEILSLQTMMEQRSEKINALQEQCQFYEMKCSQTMKHAEELPKIQQELENRKAALNAAEERNFTAEEQLQNMHVQIEELSAELTRSKEREQMTEDHNNKLKNTVDKLLTESNDRLQQHLKEKMQSIDEKSHVAQELEKSKLLVEDLRKQTSSLESELEKLKNTQYRHQNTLNVSSPRSPDSPRFTQTEPTWPKTNQANLVHTNPNKHYIPPHAEFDGSDASSVHSSTSKLSSVPPVINTENITSNDAQVLANVLQKQLDAINEELALLQVEHRTTEKLTEQIEKRVGSETNSLDELSVGSSSKGSDKLDGDRKNLYSKPFPVDNQMMRPRPDLNLRSGDAEDGNLAFTFSSYDPVDTKPLMLKAGRSQEMLTETETDTPSSQPSDSTGSEGSIRAKGMTIPWNISSPYESEAYFDFPSNASSLTSSMESLNRRGPNKNKGLKNSIGKIFSTKGKLKPRDMGSSRSEDLDSTAETHRDAETRMKRKLLEDVIASGAPFAAWNAPTILAWLELWVKLPEWYIQACRANVKSGSIMSALSDYEIQHEIGVNNPLHRLKLRLAIREMINVTSPISPPTAKTSLVFGDMNHFWIASEWLASLGLPQYKYPFIENLVDARMLEHITKKDYTKYLKVVDSFHRTSLTCGTKCLEVLNYDRKYLEKRRKEAETEDKDVLVWSNARVIRWAHNIGLEDYADFLRQSGVHGALIALDENFDVELFAYYLQIPSTNEKKRGLLEREYNKLLVLCHEYKTSTQSDLGDGDFKRSKSWRKKFKKEKLSTKDKRSKDNDTLKRPGSESSDLNDSISPGRRQRKSPNSERKYYNMRGGPS</sequence>
<comment type="similarity">
    <text evidence="1">Belongs to the liprin family. Liprin-alpha subfamily.</text>
</comment>
<feature type="region of interest" description="Disordered" evidence="5">
    <location>
        <begin position="729"/>
        <end position="758"/>
    </location>
</feature>
<dbReference type="SUPFAM" id="SSF47769">
    <property type="entry name" value="SAM/Pointed domain"/>
    <property type="match status" value="3"/>
</dbReference>
<dbReference type="InterPro" id="IPR029515">
    <property type="entry name" value="Liprin"/>
</dbReference>
<feature type="compositionally biased region" description="Basic and acidic residues" evidence="5">
    <location>
        <begin position="816"/>
        <end position="836"/>
    </location>
</feature>
<dbReference type="AlphaFoldDB" id="A0A7M5WZ50"/>
<feature type="coiled-coil region" evidence="4">
    <location>
        <begin position="604"/>
        <end position="638"/>
    </location>
</feature>
<organism evidence="7 8">
    <name type="scientific">Clytia hemisphaerica</name>
    <dbReference type="NCBI Taxonomy" id="252671"/>
    <lineage>
        <taxon>Eukaryota</taxon>
        <taxon>Metazoa</taxon>
        <taxon>Cnidaria</taxon>
        <taxon>Hydrozoa</taxon>
        <taxon>Hydroidolina</taxon>
        <taxon>Leptothecata</taxon>
        <taxon>Obeliida</taxon>
        <taxon>Clytiidae</taxon>
        <taxon>Clytia</taxon>
    </lineage>
</organism>
<accession>A0A7M5WZ50</accession>
<dbReference type="InterPro" id="IPR037620">
    <property type="entry name" value="LIP-1_SAM_1"/>
</dbReference>
<feature type="compositionally biased region" description="Polar residues" evidence="5">
    <location>
        <begin position="1152"/>
        <end position="1161"/>
    </location>
</feature>
<evidence type="ECO:0000256" key="2">
    <source>
        <dbReference type="ARBA" id="ARBA00022737"/>
    </source>
</evidence>
<dbReference type="InterPro" id="IPR001660">
    <property type="entry name" value="SAM"/>
</dbReference>
<feature type="domain" description="SAM" evidence="6">
    <location>
        <begin position="860"/>
        <end position="926"/>
    </location>
</feature>
<evidence type="ECO:0000313" key="7">
    <source>
        <dbReference type="EnsemblMetazoa" id="CLYHEMP015098.1"/>
    </source>
</evidence>
<evidence type="ECO:0000256" key="4">
    <source>
        <dbReference type="SAM" id="Coils"/>
    </source>
</evidence>
<dbReference type="GO" id="GO:0005737">
    <property type="term" value="C:cytoplasm"/>
    <property type="evidence" value="ECO:0007669"/>
    <property type="project" value="UniProtKB-ARBA"/>
</dbReference>
<dbReference type="Pfam" id="PF00536">
    <property type="entry name" value="SAM_1"/>
    <property type="match status" value="1"/>
</dbReference>
<feature type="coiled-coil region" evidence="4">
    <location>
        <begin position="30"/>
        <end position="96"/>
    </location>
</feature>
<feature type="compositionally biased region" description="Basic and acidic residues" evidence="5">
    <location>
        <begin position="664"/>
        <end position="674"/>
    </location>
</feature>
<feature type="region of interest" description="Disordered" evidence="5">
    <location>
        <begin position="241"/>
        <end position="265"/>
    </location>
</feature>
<feature type="compositionally biased region" description="Low complexity" evidence="5">
    <location>
        <begin position="737"/>
        <end position="752"/>
    </location>
</feature>